<reference evidence="4" key="2">
    <citation type="submission" date="2023-06" db="EMBL/GenBank/DDBJ databases">
        <authorList>
            <consortium name="Lawrence Berkeley National Laboratory"/>
            <person name="Haridas S."/>
            <person name="Hensen N."/>
            <person name="Bonometti L."/>
            <person name="Westerberg I."/>
            <person name="Brannstrom I.O."/>
            <person name="Guillou S."/>
            <person name="Cros-Aarteil S."/>
            <person name="Calhoun S."/>
            <person name="Kuo A."/>
            <person name="Mondo S."/>
            <person name="Pangilinan J."/>
            <person name="Riley R."/>
            <person name="Labutti K."/>
            <person name="Andreopoulos B."/>
            <person name="Lipzen A."/>
            <person name="Chen C."/>
            <person name="Yanf M."/>
            <person name="Daum C."/>
            <person name="Ng V."/>
            <person name="Clum A."/>
            <person name="Steindorff A."/>
            <person name="Ohm R."/>
            <person name="Martin F."/>
            <person name="Silar P."/>
            <person name="Natvig D."/>
            <person name="Lalanne C."/>
            <person name="Gautier V."/>
            <person name="Ament-Velasquez S.L."/>
            <person name="Kruys A."/>
            <person name="Hutchinson M.I."/>
            <person name="Powell A.J."/>
            <person name="Barry K."/>
            <person name="Miller A.N."/>
            <person name="Grigoriev I.V."/>
            <person name="Debuchy R."/>
            <person name="Gladieux P."/>
            <person name="Thoren M.H."/>
            <person name="Johannesson H."/>
        </authorList>
    </citation>
    <scope>NUCLEOTIDE SEQUENCE</scope>
    <source>
        <strain evidence="4">CBS 560.94</strain>
    </source>
</reference>
<organism evidence="4 5">
    <name type="scientific">Neurospora tetraspora</name>
    <dbReference type="NCBI Taxonomy" id="94610"/>
    <lineage>
        <taxon>Eukaryota</taxon>
        <taxon>Fungi</taxon>
        <taxon>Dikarya</taxon>
        <taxon>Ascomycota</taxon>
        <taxon>Pezizomycotina</taxon>
        <taxon>Sordariomycetes</taxon>
        <taxon>Sordariomycetidae</taxon>
        <taxon>Sordariales</taxon>
        <taxon>Sordariaceae</taxon>
        <taxon>Neurospora</taxon>
    </lineage>
</organism>
<evidence type="ECO:0000256" key="1">
    <source>
        <dbReference type="ARBA" id="ARBA00022801"/>
    </source>
</evidence>
<keyword evidence="1 4" id="KW-0378">Hydrolase</keyword>
<dbReference type="InterPro" id="IPR000639">
    <property type="entry name" value="Epox_hydrolase-like"/>
</dbReference>
<dbReference type="InterPro" id="IPR000073">
    <property type="entry name" value="AB_hydrolase_1"/>
</dbReference>
<proteinExistence type="inferred from homology"/>
<dbReference type="RefSeq" id="XP_062687387.1">
    <property type="nucleotide sequence ID" value="XM_062829047.1"/>
</dbReference>
<comment type="similarity">
    <text evidence="2">Belongs to the AB hydrolase superfamily. Epoxide hydrolase family.</text>
</comment>
<dbReference type="PRINTS" id="PR00412">
    <property type="entry name" value="EPOXHYDRLASE"/>
</dbReference>
<dbReference type="EMBL" id="JAUEPP010000001">
    <property type="protein sequence ID" value="KAK3356010.1"/>
    <property type="molecule type" value="Genomic_DNA"/>
</dbReference>
<dbReference type="PANTHER" id="PTHR43329">
    <property type="entry name" value="EPOXIDE HYDROLASE"/>
    <property type="match status" value="1"/>
</dbReference>
<accession>A0AAE0JR70</accession>
<keyword evidence="5" id="KW-1185">Reference proteome</keyword>
<comment type="caution">
    <text evidence="4">The sequence shown here is derived from an EMBL/GenBank/DDBJ whole genome shotgun (WGS) entry which is preliminary data.</text>
</comment>
<name>A0AAE0JR70_9PEZI</name>
<dbReference type="GeneID" id="87866201"/>
<dbReference type="Proteomes" id="UP001278500">
    <property type="component" value="Unassembled WGS sequence"/>
</dbReference>
<evidence type="ECO:0000256" key="2">
    <source>
        <dbReference type="ARBA" id="ARBA00038334"/>
    </source>
</evidence>
<dbReference type="Pfam" id="PF00561">
    <property type="entry name" value="Abhydrolase_1"/>
    <property type="match status" value="1"/>
</dbReference>
<evidence type="ECO:0000259" key="3">
    <source>
        <dbReference type="Pfam" id="PF00561"/>
    </source>
</evidence>
<dbReference type="SUPFAM" id="SSF53474">
    <property type="entry name" value="alpha/beta-Hydrolases"/>
    <property type="match status" value="1"/>
</dbReference>
<feature type="domain" description="AB hydrolase-1" evidence="3">
    <location>
        <begin position="45"/>
        <end position="150"/>
    </location>
</feature>
<dbReference type="Gene3D" id="3.40.50.1820">
    <property type="entry name" value="alpha/beta hydrolase"/>
    <property type="match status" value="1"/>
</dbReference>
<reference evidence="4" key="1">
    <citation type="journal article" date="2023" name="Mol. Phylogenet. Evol.">
        <title>Genome-scale phylogeny and comparative genomics of the fungal order Sordariales.</title>
        <authorList>
            <person name="Hensen N."/>
            <person name="Bonometti L."/>
            <person name="Westerberg I."/>
            <person name="Brannstrom I.O."/>
            <person name="Guillou S."/>
            <person name="Cros-Aarteil S."/>
            <person name="Calhoun S."/>
            <person name="Haridas S."/>
            <person name="Kuo A."/>
            <person name="Mondo S."/>
            <person name="Pangilinan J."/>
            <person name="Riley R."/>
            <person name="LaButti K."/>
            <person name="Andreopoulos B."/>
            <person name="Lipzen A."/>
            <person name="Chen C."/>
            <person name="Yan M."/>
            <person name="Daum C."/>
            <person name="Ng V."/>
            <person name="Clum A."/>
            <person name="Steindorff A."/>
            <person name="Ohm R.A."/>
            <person name="Martin F."/>
            <person name="Silar P."/>
            <person name="Natvig D.O."/>
            <person name="Lalanne C."/>
            <person name="Gautier V."/>
            <person name="Ament-Velasquez S.L."/>
            <person name="Kruys A."/>
            <person name="Hutchinson M.I."/>
            <person name="Powell A.J."/>
            <person name="Barry K."/>
            <person name="Miller A.N."/>
            <person name="Grigoriev I.V."/>
            <person name="Debuchy R."/>
            <person name="Gladieux P."/>
            <person name="Hiltunen Thoren M."/>
            <person name="Johannesson H."/>
        </authorList>
    </citation>
    <scope>NUCLEOTIDE SEQUENCE</scope>
    <source>
        <strain evidence="4">CBS 560.94</strain>
    </source>
</reference>
<dbReference type="AlphaFoldDB" id="A0AAE0JR70"/>
<dbReference type="InterPro" id="IPR029058">
    <property type="entry name" value="AB_hydrolase_fold"/>
</dbReference>
<evidence type="ECO:0000313" key="5">
    <source>
        <dbReference type="Proteomes" id="UP001278500"/>
    </source>
</evidence>
<dbReference type="GO" id="GO:0016787">
    <property type="term" value="F:hydrolase activity"/>
    <property type="evidence" value="ECO:0007669"/>
    <property type="project" value="UniProtKB-KW"/>
</dbReference>
<evidence type="ECO:0000313" key="4">
    <source>
        <dbReference type="EMBL" id="KAK3356010.1"/>
    </source>
</evidence>
<gene>
    <name evidence="4" type="ORF">B0H65DRAFT_536556</name>
</gene>
<protein>
    <submittedName>
        <fullName evidence="4">Alpha/Beta hydrolase protein</fullName>
    </submittedName>
</protein>
<sequence length="287" mass="32140">MTPDALTPTDPRVTHHFTTIPSTSLTYHYLLANPADSASSPPKATVLLLHGWPDLSLGWRYQIPFLLSLGLRVIIPDMLGYGLTSAPSSPAEYSLKKLSSHLAHTIREVNPSGPVLLGTHDWGAFLGWRLAIYHPELIKGVFAFCIPYSPPEEGKETSLEEHVREHPELGYQLQNAGGEVEEVVGGIEEYSRNGLQGPMNWYRTREINLEDELPLAEKYACWQFQVPAMIVMVGHDPALPPELTDGMEKYFAKGLRKEVIPEASHWVLIHTPKEVNKLIGEFLEQFL</sequence>